<gene>
    <name evidence="3" type="ORF">EC847_101343</name>
</gene>
<proteinExistence type="predicted"/>
<evidence type="ECO:0000313" key="3">
    <source>
        <dbReference type="EMBL" id="TDN64416.1"/>
    </source>
</evidence>
<protein>
    <submittedName>
        <fullName evidence="3">Regulatory LuxR family protein</fullName>
    </submittedName>
</protein>
<reference evidence="3 4" key="1">
    <citation type="submission" date="2019-03" db="EMBL/GenBank/DDBJ databases">
        <title>Genomic analyses of the natural microbiome of Caenorhabditis elegans.</title>
        <authorList>
            <person name="Samuel B."/>
        </authorList>
    </citation>
    <scope>NUCLEOTIDE SEQUENCE [LARGE SCALE GENOMIC DNA]</scope>
    <source>
        <strain evidence="3 4">BIGb0156</strain>
    </source>
</reference>
<dbReference type="SMART" id="SM00421">
    <property type="entry name" value="HTH_LUXR"/>
    <property type="match status" value="1"/>
</dbReference>
<dbReference type="AlphaFoldDB" id="A0A4R6EZP6"/>
<feature type="domain" description="HTH luxR-type" evidence="2">
    <location>
        <begin position="136"/>
        <end position="193"/>
    </location>
</feature>
<dbReference type="InterPro" id="IPR000792">
    <property type="entry name" value="Tscrpt_reg_LuxR_C"/>
</dbReference>
<evidence type="ECO:0000259" key="2">
    <source>
        <dbReference type="SMART" id="SM00421"/>
    </source>
</evidence>
<dbReference type="Pfam" id="PF00196">
    <property type="entry name" value="GerE"/>
    <property type="match status" value="1"/>
</dbReference>
<keyword evidence="1" id="KW-0238">DNA-binding</keyword>
<dbReference type="SUPFAM" id="SSF46894">
    <property type="entry name" value="C-terminal effector domain of the bipartite response regulators"/>
    <property type="match status" value="1"/>
</dbReference>
<dbReference type="Proteomes" id="UP000295530">
    <property type="component" value="Unassembled WGS sequence"/>
</dbReference>
<dbReference type="OrthoDB" id="6547505at2"/>
<name>A0A4R6EZP6_SCAGO</name>
<dbReference type="GO" id="GO:0006355">
    <property type="term" value="P:regulation of DNA-templated transcription"/>
    <property type="evidence" value="ECO:0007669"/>
    <property type="project" value="InterPro"/>
</dbReference>
<evidence type="ECO:0000313" key="4">
    <source>
        <dbReference type="Proteomes" id="UP000295530"/>
    </source>
</evidence>
<dbReference type="Gene3D" id="1.10.10.10">
    <property type="entry name" value="Winged helix-like DNA-binding domain superfamily/Winged helix DNA-binding domain"/>
    <property type="match status" value="1"/>
</dbReference>
<dbReference type="GO" id="GO:0003677">
    <property type="term" value="F:DNA binding"/>
    <property type="evidence" value="ECO:0007669"/>
    <property type="project" value="UniProtKB-KW"/>
</dbReference>
<accession>A0A4R6EZP6</accession>
<dbReference type="EMBL" id="SNVX01000001">
    <property type="protein sequence ID" value="TDN64416.1"/>
    <property type="molecule type" value="Genomic_DNA"/>
</dbReference>
<dbReference type="RefSeq" id="WP_133459977.1">
    <property type="nucleotide sequence ID" value="NZ_SNVX01000001.1"/>
</dbReference>
<sequence length="208" mass="23621">MLKIAIEDSNSFYKKGFGLFLEELFCHMQNSSVKVESLTEQNVLLADVIVKGFNAGAQFICHPVLKFRRRSSLIIGIYNGKKDLHHNGLPLCINDIIFISRFESLHSASEKISIAWKSVKANPIISNSNECLRCKHRILTPQQTLIAKSLLRGNDIFNTSKKLGIDIKTISAHKRLIMKRFGLKSDCELLIFLNGFNKSNHPIYLFDN</sequence>
<keyword evidence="4" id="KW-1185">Reference proteome</keyword>
<comment type="caution">
    <text evidence="3">The sequence shown here is derived from an EMBL/GenBank/DDBJ whole genome shotgun (WGS) entry which is preliminary data.</text>
</comment>
<evidence type="ECO:0000256" key="1">
    <source>
        <dbReference type="ARBA" id="ARBA00023125"/>
    </source>
</evidence>
<organism evidence="3 4">
    <name type="scientific">Scandinavium goeteborgense</name>
    <dbReference type="NCBI Taxonomy" id="1851514"/>
    <lineage>
        <taxon>Bacteria</taxon>
        <taxon>Pseudomonadati</taxon>
        <taxon>Pseudomonadota</taxon>
        <taxon>Gammaproteobacteria</taxon>
        <taxon>Enterobacterales</taxon>
        <taxon>Enterobacteriaceae</taxon>
        <taxon>Scandinavium</taxon>
    </lineage>
</organism>
<dbReference type="InterPro" id="IPR016032">
    <property type="entry name" value="Sig_transdc_resp-reg_C-effctor"/>
</dbReference>
<dbReference type="InterPro" id="IPR036388">
    <property type="entry name" value="WH-like_DNA-bd_sf"/>
</dbReference>